<reference evidence="2 3" key="1">
    <citation type="submission" date="2024-01" db="EMBL/GenBank/DDBJ databases">
        <authorList>
            <person name="Waweru B."/>
        </authorList>
    </citation>
    <scope>NUCLEOTIDE SEQUENCE [LARGE SCALE GENOMIC DNA]</scope>
</reference>
<dbReference type="Proteomes" id="UP001314170">
    <property type="component" value="Unassembled WGS sequence"/>
</dbReference>
<evidence type="ECO:0000256" key="1">
    <source>
        <dbReference type="SAM" id="MobiDB-lite"/>
    </source>
</evidence>
<sequence length="109" mass="12263">MDKKSMRDRGKKLTQYRKSKVRSAKVPPRSAKDYSTASECKANACSNLFSQSSSTNWTAWIKGTVRRVEKMQLASNIQLCNYKLHVMIDSTVPPTGGFWQMPTNITGNS</sequence>
<keyword evidence="3" id="KW-1185">Reference proteome</keyword>
<evidence type="ECO:0000313" key="3">
    <source>
        <dbReference type="Proteomes" id="UP001314170"/>
    </source>
</evidence>
<comment type="caution">
    <text evidence="2">The sequence shown here is derived from an EMBL/GenBank/DDBJ whole genome shotgun (WGS) entry which is preliminary data.</text>
</comment>
<accession>A0AAV1SFZ8</accession>
<feature type="region of interest" description="Disordered" evidence="1">
    <location>
        <begin position="1"/>
        <end position="33"/>
    </location>
</feature>
<name>A0AAV1SFZ8_9ROSI</name>
<protein>
    <submittedName>
        <fullName evidence="2">Uncharacterized protein</fullName>
    </submittedName>
</protein>
<dbReference type="AlphaFoldDB" id="A0AAV1SFZ8"/>
<gene>
    <name evidence="2" type="ORF">DCAF_LOCUS21889</name>
</gene>
<dbReference type="EMBL" id="CAWUPB010001173">
    <property type="protein sequence ID" value="CAK7349178.1"/>
    <property type="molecule type" value="Genomic_DNA"/>
</dbReference>
<proteinExistence type="predicted"/>
<feature type="compositionally biased region" description="Basic residues" evidence="1">
    <location>
        <begin position="9"/>
        <end position="23"/>
    </location>
</feature>
<organism evidence="2 3">
    <name type="scientific">Dovyalis caffra</name>
    <dbReference type="NCBI Taxonomy" id="77055"/>
    <lineage>
        <taxon>Eukaryota</taxon>
        <taxon>Viridiplantae</taxon>
        <taxon>Streptophyta</taxon>
        <taxon>Embryophyta</taxon>
        <taxon>Tracheophyta</taxon>
        <taxon>Spermatophyta</taxon>
        <taxon>Magnoliopsida</taxon>
        <taxon>eudicotyledons</taxon>
        <taxon>Gunneridae</taxon>
        <taxon>Pentapetalae</taxon>
        <taxon>rosids</taxon>
        <taxon>fabids</taxon>
        <taxon>Malpighiales</taxon>
        <taxon>Salicaceae</taxon>
        <taxon>Flacourtieae</taxon>
        <taxon>Dovyalis</taxon>
    </lineage>
</organism>
<evidence type="ECO:0000313" key="2">
    <source>
        <dbReference type="EMBL" id="CAK7349178.1"/>
    </source>
</evidence>